<keyword evidence="5" id="KW-0804">Transcription</keyword>
<keyword evidence="3" id="KW-0805">Transcription regulation</keyword>
<comment type="subcellular location">
    <subcellularLocation>
        <location evidence="1">Nucleus</location>
    </subcellularLocation>
</comment>
<dbReference type="PANTHER" id="PTHR10015:SF336">
    <property type="entry name" value="HEAT SHOCK TRANSCRIPTION FACTOR, Y-LINKED"/>
    <property type="match status" value="1"/>
</dbReference>
<protein>
    <recommendedName>
        <fullName evidence="9">HSF-type DNA-binding domain-containing protein</fullName>
    </recommendedName>
</protein>
<evidence type="ECO:0000256" key="4">
    <source>
        <dbReference type="ARBA" id="ARBA00023125"/>
    </source>
</evidence>
<keyword evidence="6" id="KW-0539">Nucleus</keyword>
<dbReference type="Proteomes" id="UP000314981">
    <property type="component" value="Unassembled WGS sequence"/>
</dbReference>
<comment type="similarity">
    <text evidence="2 7">Belongs to the HSF family.</text>
</comment>
<evidence type="ECO:0000256" key="6">
    <source>
        <dbReference type="ARBA" id="ARBA00023242"/>
    </source>
</evidence>
<proteinExistence type="inferred from homology"/>
<dbReference type="GO" id="GO:0005634">
    <property type="term" value="C:nucleus"/>
    <property type="evidence" value="ECO:0007669"/>
    <property type="project" value="UniProtKB-SubCell"/>
</dbReference>
<evidence type="ECO:0000256" key="7">
    <source>
        <dbReference type="RuleBase" id="RU004020"/>
    </source>
</evidence>
<dbReference type="SMART" id="SM00415">
    <property type="entry name" value="HSF"/>
    <property type="match status" value="1"/>
</dbReference>
<reference evidence="10" key="3">
    <citation type="submission" date="2025-09" db="UniProtKB">
        <authorList>
            <consortium name="Ensembl"/>
        </authorList>
    </citation>
    <scope>IDENTIFICATION</scope>
</reference>
<evidence type="ECO:0000256" key="8">
    <source>
        <dbReference type="SAM" id="MobiDB-lite"/>
    </source>
</evidence>
<dbReference type="OMA" id="IVINEEC"/>
<evidence type="ECO:0000256" key="1">
    <source>
        <dbReference type="ARBA" id="ARBA00004123"/>
    </source>
</evidence>
<organism evidence="10 11">
    <name type="scientific">Bos indicus x Bos taurus</name>
    <name type="common">Hybrid cattle</name>
    <dbReference type="NCBI Taxonomy" id="30522"/>
    <lineage>
        <taxon>Eukaryota</taxon>
        <taxon>Metazoa</taxon>
        <taxon>Chordata</taxon>
        <taxon>Craniata</taxon>
        <taxon>Vertebrata</taxon>
        <taxon>Euteleostomi</taxon>
        <taxon>Mammalia</taxon>
        <taxon>Eutheria</taxon>
        <taxon>Laurasiatheria</taxon>
        <taxon>Artiodactyla</taxon>
        <taxon>Ruminantia</taxon>
        <taxon>Pecora</taxon>
        <taxon>Bovidae</taxon>
        <taxon>Bovinae</taxon>
        <taxon>Bos</taxon>
    </lineage>
</organism>
<keyword evidence="4" id="KW-0238">DNA-binding</keyword>
<keyword evidence="11" id="KW-1185">Reference proteome</keyword>
<dbReference type="STRING" id="30522.A0A4W2BNI4"/>
<evidence type="ECO:0000256" key="5">
    <source>
        <dbReference type="ARBA" id="ARBA00023163"/>
    </source>
</evidence>
<dbReference type="GO" id="GO:0003700">
    <property type="term" value="F:DNA-binding transcription factor activity"/>
    <property type="evidence" value="ECO:0007669"/>
    <property type="project" value="InterPro"/>
</dbReference>
<reference evidence="10" key="2">
    <citation type="submission" date="2025-08" db="UniProtKB">
        <authorList>
            <consortium name="Ensembl"/>
        </authorList>
    </citation>
    <scope>IDENTIFICATION</scope>
</reference>
<sequence>MAHIPSEIQDGPPKDESTDSETSIRSLYDYTLTRDSVLRSMIEEYAFQALSEDLVIKRPCYKYSVSETDEVTNFLSLTFPQKLWNIVESDQFESIWWDERGTCIVIHEELFKKEVLERKAPFRIFETKSMKSLIRQLNLYGFSKKRQTFQRSASLPVFLEEENNISLLSKLQTYYNPNFKRGHPQLLLRVQRRERRVGINNVSQISSLVQDNKKHVKASVNEDDRNSEFIPEISRESAFSASTSLPVPFIQKPHTIQIVTNTNALSPCDLPNHPSPISVRQTEQILVNQPAVLKKLSIFNWHSHSSYTQVNGPIEDFATTTTSTSQNHIVSPLQSTYSGLMVEPSKFPVRHSDMSGHDNPFPNLQETGNSWFSVPTSTYTSASSLSSQLINNHHYMETMLIKTDLPNTCQIMEPKED</sequence>
<feature type="region of interest" description="Disordered" evidence="8">
    <location>
        <begin position="1"/>
        <end position="22"/>
    </location>
</feature>
<evidence type="ECO:0000313" key="10">
    <source>
        <dbReference type="Ensembl" id="ENSBIXP00000000263.1"/>
    </source>
</evidence>
<dbReference type="Ensembl" id="ENSBIXT00000053468.1">
    <property type="protein sequence ID" value="ENSBIXP00000000263.1"/>
    <property type="gene ID" value="ENSBIXG00000030035.1"/>
</dbReference>
<evidence type="ECO:0000259" key="9">
    <source>
        <dbReference type="SMART" id="SM00415"/>
    </source>
</evidence>
<feature type="domain" description="HSF-type DNA-binding" evidence="9">
    <location>
        <begin position="70"/>
        <end position="193"/>
    </location>
</feature>
<evidence type="ECO:0000313" key="11">
    <source>
        <dbReference type="Proteomes" id="UP000314981"/>
    </source>
</evidence>
<dbReference type="SUPFAM" id="SSF46785">
    <property type="entry name" value="Winged helix' DNA-binding domain"/>
    <property type="match status" value="1"/>
</dbReference>
<dbReference type="Pfam" id="PF00447">
    <property type="entry name" value="HSF_DNA-bind"/>
    <property type="match status" value="1"/>
</dbReference>
<dbReference type="GO" id="GO:0043565">
    <property type="term" value="F:sequence-specific DNA binding"/>
    <property type="evidence" value="ECO:0007669"/>
    <property type="project" value="InterPro"/>
</dbReference>
<dbReference type="AlphaFoldDB" id="A0A4W2BNI4"/>
<evidence type="ECO:0000256" key="2">
    <source>
        <dbReference type="ARBA" id="ARBA00006403"/>
    </source>
</evidence>
<dbReference type="FunFam" id="1.10.10.10:FF:000349">
    <property type="entry name" value="Heat shock transcription factor, Y-linked"/>
    <property type="match status" value="1"/>
</dbReference>
<reference evidence="11" key="1">
    <citation type="submission" date="2018-11" db="EMBL/GenBank/DDBJ databases">
        <title>Haplotype-resolved cattle genomes.</title>
        <authorList>
            <person name="Low W.Y."/>
            <person name="Tearle R."/>
            <person name="Bickhart D.M."/>
            <person name="Rosen B.D."/>
            <person name="Koren S."/>
            <person name="Rhie A."/>
            <person name="Hiendleder S."/>
            <person name="Phillippy A.M."/>
            <person name="Smith T.P.L."/>
            <person name="Williams J.L."/>
        </authorList>
    </citation>
    <scope>NUCLEOTIDE SEQUENCE [LARGE SCALE GENOMIC DNA]</scope>
</reference>
<evidence type="ECO:0000256" key="3">
    <source>
        <dbReference type="ARBA" id="ARBA00023015"/>
    </source>
</evidence>
<dbReference type="InterPro" id="IPR036390">
    <property type="entry name" value="WH_DNA-bd_sf"/>
</dbReference>
<dbReference type="InterPro" id="IPR036388">
    <property type="entry name" value="WH-like_DNA-bd_sf"/>
</dbReference>
<accession>A0A4W2BNI4</accession>
<dbReference type="PANTHER" id="PTHR10015">
    <property type="entry name" value="HEAT SHOCK TRANSCRIPTION FACTOR"/>
    <property type="match status" value="1"/>
</dbReference>
<name>A0A4W2BNI4_BOBOX</name>
<dbReference type="InterPro" id="IPR000232">
    <property type="entry name" value="HSF_DNA-bd"/>
</dbReference>
<dbReference type="Gene3D" id="1.10.10.10">
    <property type="entry name" value="Winged helix-like DNA-binding domain superfamily/Winged helix DNA-binding domain"/>
    <property type="match status" value="1"/>
</dbReference>